<dbReference type="InterPro" id="IPR009609">
    <property type="entry name" value="Phosphonate_metab_PhnG"/>
</dbReference>
<protein>
    <submittedName>
        <fullName evidence="1">Alpha-D-ribose 1-methylphosphonate 5-triphosphate synthase subunit PhnG</fullName>
    </submittedName>
</protein>
<dbReference type="NCBIfam" id="TIGR03293">
    <property type="entry name" value="PhnG_redo"/>
    <property type="match status" value="1"/>
</dbReference>
<dbReference type="Proteomes" id="UP000192903">
    <property type="component" value="Unassembled WGS sequence"/>
</dbReference>
<dbReference type="RefSeq" id="WP_085421948.1">
    <property type="nucleotide sequence ID" value="NZ_FXAF01000006.1"/>
</dbReference>
<keyword evidence="2" id="KW-1185">Reference proteome</keyword>
<dbReference type="GO" id="GO:0019634">
    <property type="term" value="P:organic phosphonate metabolic process"/>
    <property type="evidence" value="ECO:0007669"/>
    <property type="project" value="InterPro"/>
</dbReference>
<accession>A0A1X7ERU3</accession>
<evidence type="ECO:0000313" key="2">
    <source>
        <dbReference type="Proteomes" id="UP000192903"/>
    </source>
</evidence>
<dbReference type="EMBL" id="FXAF01000006">
    <property type="protein sequence ID" value="SMF38670.1"/>
    <property type="molecule type" value="Genomic_DNA"/>
</dbReference>
<dbReference type="Pfam" id="PF06754">
    <property type="entry name" value="PhnG"/>
    <property type="match status" value="1"/>
</dbReference>
<name>A0A1X7ERU3_9HYPH</name>
<reference evidence="2" key="1">
    <citation type="submission" date="2017-04" db="EMBL/GenBank/DDBJ databases">
        <authorList>
            <person name="Varghese N."/>
            <person name="Submissions S."/>
        </authorList>
    </citation>
    <scope>NUCLEOTIDE SEQUENCE [LARGE SCALE GENOMIC DNA]</scope>
    <source>
        <strain evidence="2">B4P</strain>
    </source>
</reference>
<dbReference type="STRING" id="464029.SAMN02982989_1658"/>
<evidence type="ECO:0000313" key="1">
    <source>
        <dbReference type="EMBL" id="SMF38670.1"/>
    </source>
</evidence>
<gene>
    <name evidence="1" type="ORF">SAMN02982989_1658</name>
</gene>
<dbReference type="GO" id="GO:0015716">
    <property type="term" value="P:organic phosphonate transport"/>
    <property type="evidence" value="ECO:0007669"/>
    <property type="project" value="InterPro"/>
</dbReference>
<proteinExistence type="predicted"/>
<dbReference type="OrthoDB" id="530475at2"/>
<dbReference type="AlphaFoldDB" id="A0A1X7ERU3"/>
<organism evidence="1 2">
    <name type="scientific">Xaviernesmea oryzae</name>
    <dbReference type="NCBI Taxonomy" id="464029"/>
    <lineage>
        <taxon>Bacteria</taxon>
        <taxon>Pseudomonadati</taxon>
        <taxon>Pseudomonadota</taxon>
        <taxon>Alphaproteobacteria</taxon>
        <taxon>Hyphomicrobiales</taxon>
        <taxon>Rhizobiaceae</taxon>
        <taxon>Rhizobium/Agrobacterium group</taxon>
        <taxon>Xaviernesmea</taxon>
    </lineage>
</organism>
<sequence length="157" mass="16668">MDLAEQIGPNTDTTGRRRAAGLLARATTGELQTAWDRLPAKPDVKPVRGPETGLVMVRGRIGGGGAPFNLGEATVTRATVLLASGTAGHAHALGTDKEKVRLAAVFDALWQESETRGFVETALLGVIEARIAAEDRQKAEETAATRVDFFTMVRGED</sequence>